<dbReference type="GO" id="GO:0018762">
    <property type="term" value="F:aliphatic nitrilase activity"/>
    <property type="evidence" value="ECO:0007669"/>
    <property type="project" value="UniProtKB-EC"/>
</dbReference>
<reference evidence="8" key="2">
    <citation type="journal article" date="2019" name="Int. J. Syst. Evol. Microbiol.">
        <title>The Global Catalogue of Microorganisms (GCM) 10K type strain sequencing project: providing services to taxonomists for standard genome sequencing and annotation.</title>
        <authorList>
            <consortium name="The Broad Institute Genomics Platform"/>
            <consortium name="The Broad Institute Genome Sequencing Center for Infectious Disease"/>
            <person name="Wu L."/>
            <person name="Ma J."/>
        </authorList>
    </citation>
    <scope>NUCLEOTIDE SEQUENCE [LARGE SCALE GENOMIC DNA]</scope>
    <source>
        <strain evidence="8">CGMCC 4.5581</strain>
    </source>
</reference>
<feature type="domain" description="CN hydrolase" evidence="4">
    <location>
        <begin position="13"/>
        <end position="286"/>
    </location>
</feature>
<reference evidence="6 7" key="3">
    <citation type="submission" date="2020-02" db="EMBL/GenBank/DDBJ databases">
        <title>Sequencing the genomes of 1000 actinobacteria strains.</title>
        <authorList>
            <person name="Klenk H.-P."/>
        </authorList>
    </citation>
    <scope>NUCLEOTIDE SEQUENCE [LARGE SCALE GENOMIC DNA]</scope>
    <source>
        <strain evidence="6 7">DSM 45201</strain>
    </source>
</reference>
<evidence type="ECO:0000256" key="3">
    <source>
        <dbReference type="SAM" id="MobiDB-lite"/>
    </source>
</evidence>
<keyword evidence="6" id="KW-0378">Hydrolase</keyword>
<dbReference type="InterPro" id="IPR000132">
    <property type="entry name" value="Nitrilase/CN_hydratase_CS"/>
</dbReference>
<evidence type="ECO:0000256" key="2">
    <source>
        <dbReference type="PROSITE-ProRule" id="PRU10139"/>
    </source>
</evidence>
<evidence type="ECO:0000313" key="7">
    <source>
        <dbReference type="Proteomes" id="UP000552836"/>
    </source>
</evidence>
<dbReference type="GO" id="GO:0051410">
    <property type="term" value="P:detoxification of nitrogen compound"/>
    <property type="evidence" value="ECO:0007669"/>
    <property type="project" value="TreeGrafter"/>
</dbReference>
<feature type="region of interest" description="Disordered" evidence="3">
    <location>
        <begin position="323"/>
        <end position="353"/>
    </location>
</feature>
<dbReference type="SUPFAM" id="SSF56317">
    <property type="entry name" value="Carbon-nitrogen hydrolase"/>
    <property type="match status" value="1"/>
</dbReference>
<evidence type="ECO:0000259" key="4">
    <source>
        <dbReference type="PROSITE" id="PS50263"/>
    </source>
</evidence>
<dbReference type="InterPro" id="IPR036526">
    <property type="entry name" value="C-N_Hydrolase_sf"/>
</dbReference>
<evidence type="ECO:0000313" key="5">
    <source>
        <dbReference type="EMBL" id="GGL76317.1"/>
    </source>
</evidence>
<accession>A0A846LRN8</accession>
<feature type="active site" description="Proton acceptor" evidence="2">
    <location>
        <position position="53"/>
    </location>
</feature>
<dbReference type="EMBL" id="BMMI01000006">
    <property type="protein sequence ID" value="GGL76317.1"/>
    <property type="molecule type" value="Genomic_DNA"/>
</dbReference>
<dbReference type="PROSITE" id="PS50263">
    <property type="entry name" value="CN_HYDROLASE"/>
    <property type="match status" value="1"/>
</dbReference>
<dbReference type="EC" id="3.5.5.7" evidence="6"/>
<evidence type="ECO:0000313" key="6">
    <source>
        <dbReference type="EMBL" id="NIH70186.1"/>
    </source>
</evidence>
<comment type="caution">
    <text evidence="6">The sequence shown here is derived from an EMBL/GenBank/DDBJ whole genome shotgun (WGS) entry which is preliminary data.</text>
</comment>
<dbReference type="InterPro" id="IPR044149">
    <property type="entry name" value="Nitrilases_CHs"/>
</dbReference>
<dbReference type="CDD" id="cd07564">
    <property type="entry name" value="nitrilases_CHs"/>
    <property type="match status" value="1"/>
</dbReference>
<comment type="similarity">
    <text evidence="1">Belongs to the carbon-nitrogen hydrolase superfamily. Nitrilase family.</text>
</comment>
<dbReference type="Pfam" id="PF00795">
    <property type="entry name" value="CN_hydrolase"/>
    <property type="match status" value="1"/>
</dbReference>
<dbReference type="Gene3D" id="3.60.110.10">
    <property type="entry name" value="Carbon-nitrogen hydrolase"/>
    <property type="match status" value="1"/>
</dbReference>
<evidence type="ECO:0000256" key="1">
    <source>
        <dbReference type="ARBA" id="ARBA00008129"/>
    </source>
</evidence>
<dbReference type="PANTHER" id="PTHR46044:SF1">
    <property type="entry name" value="CN HYDROLASE DOMAIN-CONTAINING PROTEIN"/>
    <property type="match status" value="1"/>
</dbReference>
<reference evidence="5" key="4">
    <citation type="submission" date="2024-05" db="EMBL/GenBank/DDBJ databases">
        <authorList>
            <person name="Sun Q."/>
            <person name="Zhou Y."/>
        </authorList>
    </citation>
    <scope>NUCLEOTIDE SEQUENCE</scope>
    <source>
        <strain evidence="5">CGMCC 4.5581</strain>
    </source>
</reference>
<keyword evidence="8" id="KW-1185">Reference proteome</keyword>
<sequence length="353" mass="37649">MSSADTPRPAGPVRVAAVQAEPRWLDLDAGVAQVETLIAEAAGNGAQLVAFGETFIPGYPWWIWLDAPAAGMQFVPGYAANSMTRDGEHMQRIAAAAGRHGVHVVLGFAERAGGSLYMAQAFLDDTGSVISVRRKLKPTHVERSVFGEGDGSDVQVHHTRLGRVGALNCWEHFQPLTKYAMYSMGEQIHVGAWPSFSLYRGAAMALGPEVNTAASRIYAVEGQAFVVAPCSTVGQAGQDLFADTDTKRQLLRQGGGFARIYGPEGTELAEPLAEDVEGILYADLDFSLIAIAKSAADPVGHYSRPDVFRLLFNAAPNRVVVSSEQAGARPPVDVPEPSDLVPVDASALQQVRP</sequence>
<reference evidence="5" key="1">
    <citation type="journal article" date="2014" name="Int. J. Syst. Evol. Microbiol.">
        <title>Complete genome of a new Firmicutes species belonging to the dominant human colonic microbiota ('Ruminococcus bicirculans') reveals two chromosomes and a selective capacity to utilize plant glucans.</title>
        <authorList>
            <consortium name="NISC Comparative Sequencing Program"/>
            <person name="Wegmann U."/>
            <person name="Louis P."/>
            <person name="Goesmann A."/>
            <person name="Henrissat B."/>
            <person name="Duncan S.H."/>
            <person name="Flint H.J."/>
        </authorList>
    </citation>
    <scope>NUCLEOTIDE SEQUENCE</scope>
    <source>
        <strain evidence="5">CGMCC 4.5581</strain>
    </source>
</reference>
<organism evidence="6 7">
    <name type="scientific">Modestobacter marinus</name>
    <dbReference type="NCBI Taxonomy" id="477641"/>
    <lineage>
        <taxon>Bacteria</taxon>
        <taxon>Bacillati</taxon>
        <taxon>Actinomycetota</taxon>
        <taxon>Actinomycetes</taxon>
        <taxon>Geodermatophilales</taxon>
        <taxon>Geodermatophilaceae</taxon>
        <taxon>Modestobacter</taxon>
    </lineage>
</organism>
<proteinExistence type="inferred from homology"/>
<evidence type="ECO:0000313" key="8">
    <source>
        <dbReference type="Proteomes" id="UP000648663"/>
    </source>
</evidence>
<dbReference type="PROSITE" id="PS00921">
    <property type="entry name" value="NITRIL_CHT_2"/>
    <property type="match status" value="1"/>
</dbReference>
<protein>
    <submittedName>
        <fullName evidence="5 6">Nitrilase</fullName>
        <ecNumber evidence="6">3.5.5.7</ecNumber>
    </submittedName>
</protein>
<dbReference type="EMBL" id="JAAMPA010000003">
    <property type="protein sequence ID" value="NIH70186.1"/>
    <property type="molecule type" value="Genomic_DNA"/>
</dbReference>
<gene>
    <name evidence="6" type="ORF">FB380_004684</name>
    <name evidence="5" type="ORF">GCM10011589_35490</name>
</gene>
<dbReference type="GO" id="GO:0018822">
    <property type="term" value="F:nitrile hydratase activity"/>
    <property type="evidence" value="ECO:0007669"/>
    <property type="project" value="TreeGrafter"/>
</dbReference>
<dbReference type="PROSITE" id="PS00920">
    <property type="entry name" value="NITRIL_CHT_1"/>
    <property type="match status" value="1"/>
</dbReference>
<dbReference type="PANTHER" id="PTHR46044">
    <property type="entry name" value="NITRILASE"/>
    <property type="match status" value="1"/>
</dbReference>
<dbReference type="InterPro" id="IPR003010">
    <property type="entry name" value="C-N_Hydrolase"/>
</dbReference>
<dbReference type="Proteomes" id="UP000552836">
    <property type="component" value="Unassembled WGS sequence"/>
</dbReference>
<name>A0A846LRN8_9ACTN</name>
<dbReference type="AlphaFoldDB" id="A0A846LRN8"/>
<dbReference type="Proteomes" id="UP000648663">
    <property type="component" value="Unassembled WGS sequence"/>
</dbReference>
<dbReference type="RefSeq" id="WP_166757685.1">
    <property type="nucleotide sequence ID" value="NZ_BAABJU010000020.1"/>
</dbReference>